<keyword evidence="1 4" id="KW-0378">Hydrolase</keyword>
<dbReference type="GO" id="GO:0016787">
    <property type="term" value="F:hydrolase activity"/>
    <property type="evidence" value="ECO:0007669"/>
    <property type="project" value="UniProtKB-KW"/>
</dbReference>
<evidence type="ECO:0000313" key="5">
    <source>
        <dbReference type="Proteomes" id="UP001498771"/>
    </source>
</evidence>
<feature type="compositionally biased region" description="Acidic residues" evidence="2">
    <location>
        <begin position="220"/>
        <end position="236"/>
    </location>
</feature>
<evidence type="ECO:0000313" key="4">
    <source>
        <dbReference type="EMBL" id="KAK7208142.1"/>
    </source>
</evidence>
<feature type="domain" description="Serine hydrolase" evidence="3">
    <location>
        <begin position="3"/>
        <end position="203"/>
    </location>
</feature>
<dbReference type="EMBL" id="JBBJBU010000001">
    <property type="protein sequence ID" value="KAK7208142.1"/>
    <property type="molecule type" value="Genomic_DNA"/>
</dbReference>
<reference evidence="4 5" key="1">
    <citation type="submission" date="2024-03" db="EMBL/GenBank/DDBJ databases">
        <title>Genome-scale model development and genomic sequencing of the oleaginous clade Lipomyces.</title>
        <authorList>
            <consortium name="Lawrence Berkeley National Laboratory"/>
            <person name="Czajka J.J."/>
            <person name="Han Y."/>
            <person name="Kim J."/>
            <person name="Mondo S.J."/>
            <person name="Hofstad B.A."/>
            <person name="Robles A."/>
            <person name="Haridas S."/>
            <person name="Riley R."/>
            <person name="LaButti K."/>
            <person name="Pangilinan J."/>
            <person name="Andreopoulos W."/>
            <person name="Lipzen A."/>
            <person name="Yan J."/>
            <person name="Wang M."/>
            <person name="Ng V."/>
            <person name="Grigoriev I.V."/>
            <person name="Spatafora J.W."/>
            <person name="Magnuson J.K."/>
            <person name="Baker S.E."/>
            <person name="Pomraning K.R."/>
        </authorList>
    </citation>
    <scope>NUCLEOTIDE SEQUENCE [LARGE SCALE GENOMIC DNA]</scope>
    <source>
        <strain evidence="4 5">Phaff 52-87</strain>
    </source>
</reference>
<keyword evidence="5" id="KW-1185">Reference proteome</keyword>
<dbReference type="Pfam" id="PF03959">
    <property type="entry name" value="FSH1"/>
    <property type="match status" value="1"/>
</dbReference>
<dbReference type="GeneID" id="90040574"/>
<organism evidence="4 5">
    <name type="scientific">Myxozyma melibiosi</name>
    <dbReference type="NCBI Taxonomy" id="54550"/>
    <lineage>
        <taxon>Eukaryota</taxon>
        <taxon>Fungi</taxon>
        <taxon>Dikarya</taxon>
        <taxon>Ascomycota</taxon>
        <taxon>Saccharomycotina</taxon>
        <taxon>Lipomycetes</taxon>
        <taxon>Lipomycetales</taxon>
        <taxon>Lipomycetaceae</taxon>
        <taxon>Myxozyma</taxon>
    </lineage>
</organism>
<evidence type="ECO:0000256" key="2">
    <source>
        <dbReference type="SAM" id="MobiDB-lite"/>
    </source>
</evidence>
<dbReference type="InterPro" id="IPR050593">
    <property type="entry name" value="LovG"/>
</dbReference>
<name>A0ABR1FEF2_9ASCO</name>
<feature type="region of interest" description="Disordered" evidence="2">
    <location>
        <begin position="220"/>
        <end position="244"/>
    </location>
</feature>
<dbReference type="PANTHER" id="PTHR48070:SF6">
    <property type="entry name" value="ESTERASE OVCA2"/>
    <property type="match status" value="1"/>
</dbReference>
<evidence type="ECO:0000256" key="1">
    <source>
        <dbReference type="ARBA" id="ARBA00022801"/>
    </source>
</evidence>
<gene>
    <name evidence="4" type="ORF">BZA70DRAFT_37643</name>
</gene>
<comment type="caution">
    <text evidence="4">The sequence shown here is derived from an EMBL/GenBank/DDBJ whole genome shotgun (WGS) entry which is preliminary data.</text>
</comment>
<dbReference type="InterPro" id="IPR005645">
    <property type="entry name" value="FSH-like_dom"/>
</dbReference>
<accession>A0ABR1FEF2</accession>
<dbReference type="InterPro" id="IPR029058">
    <property type="entry name" value="AB_hydrolase_fold"/>
</dbReference>
<sequence length="244" mass="26836">MPGKILYLHGYTQSGELFYKKTSALRKSLQKADKFEAFFPTAPIRLSVPDPADPEERASVQSQGIDEDSYGWWTKDSITGAFVGIDKSWGFLKEYIEKEGPFEGVVGFSQGAAMAGMLCTELPTLLPEHPPLKFAVLYSGFRSTLAEHEHNYPIKTKTLHVLGSVDTIVSEERSMALWEACDKDTRTMYTHPGGHFVPSSKESLGVVTGFVLAAEKESEVGEAEDGDDGWEDDEFDVIGGGTKL</sequence>
<dbReference type="Proteomes" id="UP001498771">
    <property type="component" value="Unassembled WGS sequence"/>
</dbReference>
<dbReference type="RefSeq" id="XP_064771175.1">
    <property type="nucleotide sequence ID" value="XM_064915062.1"/>
</dbReference>
<protein>
    <submittedName>
        <fullName evidence="4">Serine hydrolase FSH</fullName>
    </submittedName>
</protein>
<dbReference type="PANTHER" id="PTHR48070">
    <property type="entry name" value="ESTERASE OVCA2"/>
    <property type="match status" value="1"/>
</dbReference>
<evidence type="ECO:0000259" key="3">
    <source>
        <dbReference type="Pfam" id="PF03959"/>
    </source>
</evidence>
<dbReference type="SUPFAM" id="SSF53474">
    <property type="entry name" value="alpha/beta-Hydrolases"/>
    <property type="match status" value="1"/>
</dbReference>
<dbReference type="Gene3D" id="3.40.50.1820">
    <property type="entry name" value="alpha/beta hydrolase"/>
    <property type="match status" value="1"/>
</dbReference>
<proteinExistence type="predicted"/>